<keyword evidence="2" id="KW-1185">Reference proteome</keyword>
<dbReference type="AlphaFoldDB" id="A0A166MVY9"/>
<gene>
    <name evidence="1" type="ORF">EXIGLDRAFT_716606</name>
</gene>
<dbReference type="InParanoid" id="A0A166MVY9"/>
<evidence type="ECO:0000313" key="2">
    <source>
        <dbReference type="Proteomes" id="UP000077266"/>
    </source>
</evidence>
<dbReference type="EMBL" id="KV426885">
    <property type="protein sequence ID" value="KZV78470.1"/>
    <property type="molecule type" value="Genomic_DNA"/>
</dbReference>
<dbReference type="Proteomes" id="UP000077266">
    <property type="component" value="Unassembled WGS sequence"/>
</dbReference>
<protein>
    <submittedName>
        <fullName evidence="1">Uncharacterized protein</fullName>
    </submittedName>
</protein>
<proteinExistence type="predicted"/>
<name>A0A166MVY9_EXIGL</name>
<reference evidence="1 2" key="1">
    <citation type="journal article" date="2016" name="Mol. Biol. Evol.">
        <title>Comparative Genomics of Early-Diverging Mushroom-Forming Fungi Provides Insights into the Origins of Lignocellulose Decay Capabilities.</title>
        <authorList>
            <person name="Nagy L.G."/>
            <person name="Riley R."/>
            <person name="Tritt A."/>
            <person name="Adam C."/>
            <person name="Daum C."/>
            <person name="Floudas D."/>
            <person name="Sun H."/>
            <person name="Yadav J.S."/>
            <person name="Pangilinan J."/>
            <person name="Larsson K.H."/>
            <person name="Matsuura K."/>
            <person name="Barry K."/>
            <person name="Labutti K."/>
            <person name="Kuo R."/>
            <person name="Ohm R.A."/>
            <person name="Bhattacharya S.S."/>
            <person name="Shirouzu T."/>
            <person name="Yoshinaga Y."/>
            <person name="Martin F.M."/>
            <person name="Grigoriev I.V."/>
            <person name="Hibbett D.S."/>
        </authorList>
    </citation>
    <scope>NUCLEOTIDE SEQUENCE [LARGE SCALE GENOMIC DNA]</scope>
    <source>
        <strain evidence="1 2">HHB12029</strain>
    </source>
</reference>
<organism evidence="1 2">
    <name type="scientific">Exidia glandulosa HHB12029</name>
    <dbReference type="NCBI Taxonomy" id="1314781"/>
    <lineage>
        <taxon>Eukaryota</taxon>
        <taxon>Fungi</taxon>
        <taxon>Dikarya</taxon>
        <taxon>Basidiomycota</taxon>
        <taxon>Agaricomycotina</taxon>
        <taxon>Agaricomycetes</taxon>
        <taxon>Auriculariales</taxon>
        <taxon>Exidiaceae</taxon>
        <taxon>Exidia</taxon>
    </lineage>
</organism>
<accession>A0A166MVY9</accession>
<evidence type="ECO:0000313" key="1">
    <source>
        <dbReference type="EMBL" id="KZV78470.1"/>
    </source>
</evidence>
<dbReference type="OrthoDB" id="10676289at2759"/>
<sequence>MSKEARKSNIANKLYRSLFIIQRETEKLSEELDNEMRLLTLAALLRVDTKMHSAEDLADNQFRRLREYEVHTLGIITERETKRGTVTFAKARVEGTADLMVVRYFKSRTPSNEVDGDLSCHDTLAAISSLNMSHPNVARLYGLAMGRSASPFTVLRSGVYSVIQYLQGIGDLDARYIAWCNIELSVLAGAAHLEDMAMVWNPSSYESIVVDDHGQPFIGAFDDLLDKAALLPKAQAATLLNVLSELKELALDWGNEHSEHSDPDTCDDERLKSLMDGIHSPSPILEQVWARVHHEELGVHWKWRKEPREYWGTISPTEQIKAIKYKHDVHARWVVSPFEQNTNVDWSLLAEKGIQIGLQSLGRLGQDTTDEEDFCKILFTPEQNKEHLSHGSVDVVFLRNMRPWSNHDACHTLLVRLWCWTGTFYAKCSYVITLSKSIAADISHILDLPDDGVEDRWGEAIEIFHGESTVTMRMV</sequence>